<keyword evidence="1" id="KW-0472">Membrane</keyword>
<feature type="transmembrane region" description="Helical" evidence="1">
    <location>
        <begin position="44"/>
        <end position="63"/>
    </location>
</feature>
<dbReference type="RefSeq" id="WP_073125847.1">
    <property type="nucleotide sequence ID" value="NZ_FQZA01000001.1"/>
</dbReference>
<dbReference type="AlphaFoldDB" id="A0A1M6ATI7"/>
<evidence type="ECO:0000313" key="2">
    <source>
        <dbReference type="EMBL" id="SHI39785.1"/>
    </source>
</evidence>
<dbReference type="Proteomes" id="UP000184040">
    <property type="component" value="Unassembled WGS sequence"/>
</dbReference>
<organism evidence="2 3">
    <name type="scientific">Palleronia salina</name>
    <dbReference type="NCBI Taxonomy" id="313368"/>
    <lineage>
        <taxon>Bacteria</taxon>
        <taxon>Pseudomonadati</taxon>
        <taxon>Pseudomonadota</taxon>
        <taxon>Alphaproteobacteria</taxon>
        <taxon>Rhodobacterales</taxon>
        <taxon>Roseobacteraceae</taxon>
        <taxon>Palleronia</taxon>
    </lineage>
</organism>
<feature type="transmembrane region" description="Helical" evidence="1">
    <location>
        <begin position="15"/>
        <end position="38"/>
    </location>
</feature>
<evidence type="ECO:0000313" key="3">
    <source>
        <dbReference type="Proteomes" id="UP000184040"/>
    </source>
</evidence>
<gene>
    <name evidence="2" type="ORF">SAMN04488012_101248</name>
</gene>
<sequence length="69" mass="7674">MSGLDRIRVPESKRWIASVIIGVATVMGLFLSASWWMAGGLPRVVIAALVSAFVGWVVAFAFLRDRRRR</sequence>
<keyword evidence="1" id="KW-1133">Transmembrane helix</keyword>
<keyword evidence="3" id="KW-1185">Reference proteome</keyword>
<name>A0A1M6ATI7_9RHOB</name>
<reference evidence="2 3" key="1">
    <citation type="submission" date="2016-11" db="EMBL/GenBank/DDBJ databases">
        <authorList>
            <person name="Jaros S."/>
            <person name="Januszkiewicz K."/>
            <person name="Wedrychowicz H."/>
        </authorList>
    </citation>
    <scope>NUCLEOTIDE SEQUENCE [LARGE SCALE GENOMIC DNA]</scope>
    <source>
        <strain evidence="2 3">DSM 26892</strain>
    </source>
</reference>
<proteinExistence type="predicted"/>
<evidence type="ECO:0000256" key="1">
    <source>
        <dbReference type="SAM" id="Phobius"/>
    </source>
</evidence>
<dbReference type="EMBL" id="FQZA01000001">
    <property type="protein sequence ID" value="SHI39785.1"/>
    <property type="molecule type" value="Genomic_DNA"/>
</dbReference>
<keyword evidence="1" id="KW-0812">Transmembrane</keyword>
<accession>A0A1M6ATI7</accession>
<protein>
    <submittedName>
        <fullName evidence="2">Uncharacterized protein</fullName>
    </submittedName>
</protein>
<dbReference type="STRING" id="313368.SAMN04488012_101248"/>